<sequence length="136" mass="15972">MNKKNQVTKPIIFFDGVCGLCNSFVNFILDIDKKETFLFSPLQGELSKELIREEKRVSLDSVVVWDGERLRTHSDAVLYIFSNLDSYWKFLIVFRIIPSFLRDLAYKFIASIRYKVFGKSETCRFPSPSEKKRFLP</sequence>
<dbReference type="InterPro" id="IPR052927">
    <property type="entry name" value="DCC_oxidoreductase"/>
</dbReference>
<organism evidence="1 2">
    <name type="scientific">Halobacteriovorax marinus</name>
    <dbReference type="NCBI Taxonomy" id="97084"/>
    <lineage>
        <taxon>Bacteria</taxon>
        <taxon>Pseudomonadati</taxon>
        <taxon>Bdellovibrionota</taxon>
        <taxon>Bacteriovoracia</taxon>
        <taxon>Bacteriovoracales</taxon>
        <taxon>Halobacteriovoraceae</taxon>
        <taxon>Halobacteriovorax</taxon>
    </lineage>
</organism>
<dbReference type="EMBL" id="MAAO01000002">
    <property type="protein sequence ID" value="OUS00180.1"/>
    <property type="molecule type" value="Genomic_DNA"/>
</dbReference>
<evidence type="ECO:0000313" key="1">
    <source>
        <dbReference type="EMBL" id="OUS00180.1"/>
    </source>
</evidence>
<dbReference type="AlphaFoldDB" id="A0A1Y5FCU6"/>
<comment type="caution">
    <text evidence="1">The sequence shown here is derived from an EMBL/GenBank/DDBJ whole genome shotgun (WGS) entry which is preliminary data.</text>
</comment>
<name>A0A1Y5FCU6_9BACT</name>
<dbReference type="PANTHER" id="PTHR33639">
    <property type="entry name" value="THIOL-DISULFIDE OXIDOREDUCTASE DCC"/>
    <property type="match status" value="1"/>
</dbReference>
<evidence type="ECO:0008006" key="3">
    <source>
        <dbReference type="Google" id="ProtNLM"/>
    </source>
</evidence>
<dbReference type="Pfam" id="PF04134">
    <property type="entry name" value="DCC1-like"/>
    <property type="match status" value="1"/>
</dbReference>
<dbReference type="InterPro" id="IPR007263">
    <property type="entry name" value="DCC1-like"/>
</dbReference>
<proteinExistence type="predicted"/>
<accession>A0A1Y5FCU6</accession>
<dbReference type="PANTHER" id="PTHR33639:SF2">
    <property type="entry name" value="DUF393 DOMAIN-CONTAINING PROTEIN"/>
    <property type="match status" value="1"/>
</dbReference>
<gene>
    <name evidence="1" type="ORF">A9Q84_03075</name>
</gene>
<dbReference type="GO" id="GO:0015035">
    <property type="term" value="F:protein-disulfide reductase activity"/>
    <property type="evidence" value="ECO:0007669"/>
    <property type="project" value="InterPro"/>
</dbReference>
<reference evidence="2" key="1">
    <citation type="journal article" date="2017" name="Proc. Natl. Acad. Sci. U.S.A.">
        <title>Simulation of Deepwater Horizon oil plume reveals substrate specialization within a complex community of hydrocarbon-degraders.</title>
        <authorList>
            <person name="Hu P."/>
            <person name="Dubinsky E.A."/>
            <person name="Probst A.J."/>
            <person name="Wang J."/>
            <person name="Sieber C.M.K."/>
            <person name="Tom L.M."/>
            <person name="Gardinali P."/>
            <person name="Banfield J.F."/>
            <person name="Atlas R.M."/>
            <person name="Andersen G.L."/>
        </authorList>
    </citation>
    <scope>NUCLEOTIDE SEQUENCE [LARGE SCALE GENOMIC DNA]</scope>
</reference>
<protein>
    <recommendedName>
        <fullName evidence="3">Thiol-disulfide oxidoreductase</fullName>
    </recommendedName>
</protein>
<evidence type="ECO:0000313" key="2">
    <source>
        <dbReference type="Proteomes" id="UP000196531"/>
    </source>
</evidence>
<dbReference type="Proteomes" id="UP000196531">
    <property type="component" value="Unassembled WGS sequence"/>
</dbReference>